<proteinExistence type="predicted"/>
<dbReference type="RefSeq" id="XP_022935771.1">
    <property type="nucleotide sequence ID" value="XM_023080003.1"/>
</dbReference>
<feature type="transmembrane region" description="Helical" evidence="2">
    <location>
        <begin position="105"/>
        <end position="125"/>
    </location>
</feature>
<evidence type="ECO:0000313" key="3">
    <source>
        <dbReference type="Proteomes" id="UP000504609"/>
    </source>
</evidence>
<feature type="transmembrane region" description="Helical" evidence="2">
    <location>
        <begin position="310"/>
        <end position="329"/>
    </location>
</feature>
<dbReference type="Proteomes" id="UP000504609">
    <property type="component" value="Unplaced"/>
</dbReference>
<accession>A0A6J1F5N4</accession>
<gene>
    <name evidence="4" type="primary">LOC111442593</name>
</gene>
<name>A0A6J1F5N4_CUCMO</name>
<dbReference type="GeneID" id="111442593"/>
<dbReference type="KEGG" id="cmos:111442593"/>
<dbReference type="AlphaFoldDB" id="A0A6J1F5N4"/>
<keyword evidence="2" id="KW-0472">Membrane</keyword>
<protein>
    <submittedName>
        <fullName evidence="4">Uncharacterized protein LOC111442593 isoform X1</fullName>
    </submittedName>
</protein>
<keyword evidence="3" id="KW-1185">Reference proteome</keyword>
<feature type="transmembrane region" description="Helical" evidence="2">
    <location>
        <begin position="366"/>
        <end position="387"/>
    </location>
</feature>
<feature type="transmembrane region" description="Helical" evidence="2">
    <location>
        <begin position="78"/>
        <end position="98"/>
    </location>
</feature>
<dbReference type="PANTHER" id="PTHR36073:SF1">
    <property type="entry name" value="OS01G0962100 PROTEIN"/>
    <property type="match status" value="1"/>
</dbReference>
<organism evidence="3 4">
    <name type="scientific">Cucurbita moschata</name>
    <name type="common">Winter crookneck squash</name>
    <name type="synonym">Cucurbita pepo var. moschata</name>
    <dbReference type="NCBI Taxonomy" id="3662"/>
    <lineage>
        <taxon>Eukaryota</taxon>
        <taxon>Viridiplantae</taxon>
        <taxon>Streptophyta</taxon>
        <taxon>Embryophyta</taxon>
        <taxon>Tracheophyta</taxon>
        <taxon>Spermatophyta</taxon>
        <taxon>Magnoliopsida</taxon>
        <taxon>eudicotyledons</taxon>
        <taxon>Gunneridae</taxon>
        <taxon>Pentapetalae</taxon>
        <taxon>rosids</taxon>
        <taxon>fabids</taxon>
        <taxon>Cucurbitales</taxon>
        <taxon>Cucurbitaceae</taxon>
        <taxon>Cucurbiteae</taxon>
        <taxon>Cucurbita</taxon>
    </lineage>
</organism>
<keyword evidence="2" id="KW-0812">Transmembrane</keyword>
<evidence type="ECO:0000256" key="2">
    <source>
        <dbReference type="SAM" id="Phobius"/>
    </source>
</evidence>
<evidence type="ECO:0000313" key="4">
    <source>
        <dbReference type="RefSeq" id="XP_022935771.1"/>
    </source>
</evidence>
<keyword evidence="2" id="KW-1133">Transmembrane helix</keyword>
<reference evidence="4" key="1">
    <citation type="submission" date="2025-08" db="UniProtKB">
        <authorList>
            <consortium name="RefSeq"/>
        </authorList>
    </citation>
    <scope>IDENTIFICATION</scope>
    <source>
        <tissue evidence="4">Young leaves</tissue>
    </source>
</reference>
<feature type="coiled-coil region" evidence="1">
    <location>
        <begin position="205"/>
        <end position="242"/>
    </location>
</feature>
<keyword evidence="1" id="KW-0175">Coiled coil</keyword>
<feature type="transmembrane region" description="Helical" evidence="2">
    <location>
        <begin position="335"/>
        <end position="354"/>
    </location>
</feature>
<sequence length="402" mass="45210">MFISSPFLGRVNHGVAIFPDAIFSELSPMQSLSLSSSAFLPRFSRALIRLHSPLANLDSINLVTASGKSLACSFARKVAVLVGSMALLYEFLNITILFITWPFSFFISTCSLILKTFVVVVQTWLELLKTSVSLHLNILWTTLMWIIAFVSLPGRILAALKRERQLQKNLQFLAIEFDNVLWERKELQKQFQTAMKEQKMMELMLDELEMIHEKATNKIALLESEVQKLRNENLRLQEIKGKAYWSLKGLDVKSEAQKTGRVGSDITYGISSCSSSYSDSSLVQDLSRSDALKDEDEDITEILDEQREVAVHRSLFSTLLSLLVGVIIWKAEEPHLCLVVALMFVVSISLKSVVEFFTTIKNKPALDAVALLSFNWFVLGILAYPTLPNMARVLAPLASRVV</sequence>
<feature type="transmembrane region" description="Helical" evidence="2">
    <location>
        <begin position="137"/>
        <end position="158"/>
    </location>
</feature>
<dbReference type="PANTHER" id="PTHR36073">
    <property type="match status" value="1"/>
</dbReference>
<evidence type="ECO:0000256" key="1">
    <source>
        <dbReference type="SAM" id="Coils"/>
    </source>
</evidence>